<feature type="domain" description="Reverse transcriptase" evidence="11">
    <location>
        <begin position="742"/>
        <end position="925"/>
    </location>
</feature>
<evidence type="ECO:0000256" key="6">
    <source>
        <dbReference type="PROSITE-ProRule" id="PRU00047"/>
    </source>
</evidence>
<evidence type="ECO:0000259" key="9">
    <source>
        <dbReference type="PROSITE" id="PS50175"/>
    </source>
</evidence>
<feature type="domain" description="CCHC-type" evidence="8">
    <location>
        <begin position="504"/>
        <end position="520"/>
    </location>
</feature>
<dbReference type="CDD" id="cd01647">
    <property type="entry name" value="RT_LTR"/>
    <property type="match status" value="1"/>
</dbReference>
<dbReference type="PANTHER" id="PTHR37984:SF5">
    <property type="entry name" value="PROTEIN NYNRIN-LIKE"/>
    <property type="match status" value="1"/>
</dbReference>
<evidence type="ECO:0000256" key="2">
    <source>
        <dbReference type="ARBA" id="ARBA00022695"/>
    </source>
</evidence>
<name>A0AAN9VBW8_9ORTH</name>
<feature type="region of interest" description="Disordered" evidence="7">
    <location>
        <begin position="931"/>
        <end position="960"/>
    </location>
</feature>
<proteinExistence type="predicted"/>
<dbReference type="EMBL" id="JAZDUA010000474">
    <property type="protein sequence ID" value="KAK7792071.1"/>
    <property type="molecule type" value="Genomic_DNA"/>
</dbReference>
<dbReference type="InterPro" id="IPR021109">
    <property type="entry name" value="Peptidase_aspartic_dom_sf"/>
</dbReference>
<keyword evidence="6" id="KW-0479">Metal-binding</keyword>
<dbReference type="Pfam" id="PF00078">
    <property type="entry name" value="RVT_1"/>
    <property type="match status" value="1"/>
</dbReference>
<feature type="domain" description="SAP" evidence="10">
    <location>
        <begin position="56"/>
        <end position="90"/>
    </location>
</feature>
<dbReference type="Gene3D" id="3.10.10.10">
    <property type="entry name" value="HIV Type 1 Reverse Transcriptase, subunit A, domain 1"/>
    <property type="match status" value="1"/>
</dbReference>
<feature type="compositionally biased region" description="Basic and acidic residues" evidence="7">
    <location>
        <begin position="223"/>
        <end position="270"/>
    </location>
</feature>
<dbReference type="PROSITE" id="PS50158">
    <property type="entry name" value="ZF_CCHC"/>
    <property type="match status" value="1"/>
</dbReference>
<dbReference type="InterPro" id="IPR050951">
    <property type="entry name" value="Retrovirus_Pol_polyprotein"/>
</dbReference>
<dbReference type="GO" id="GO:0004519">
    <property type="term" value="F:endonuclease activity"/>
    <property type="evidence" value="ECO:0007669"/>
    <property type="project" value="UniProtKB-KW"/>
</dbReference>
<dbReference type="Gene3D" id="1.10.720.30">
    <property type="entry name" value="SAP domain"/>
    <property type="match status" value="1"/>
</dbReference>
<keyword evidence="2" id="KW-0548">Nucleotidyltransferase</keyword>
<reference evidence="12 13" key="1">
    <citation type="submission" date="2024-03" db="EMBL/GenBank/DDBJ databases">
        <title>The genome assembly and annotation of the cricket Gryllus longicercus Weissman &amp; Gray.</title>
        <authorList>
            <person name="Szrajer S."/>
            <person name="Gray D."/>
            <person name="Ylla G."/>
        </authorList>
    </citation>
    <scope>NUCLEOTIDE SEQUENCE [LARGE SCALE GENOMIC DNA]</scope>
    <source>
        <strain evidence="12">DAG 2021-001</strain>
        <tissue evidence="12">Whole body minus gut</tissue>
    </source>
</reference>
<evidence type="ECO:0000256" key="1">
    <source>
        <dbReference type="ARBA" id="ARBA00022679"/>
    </source>
</evidence>
<evidence type="ECO:0000313" key="12">
    <source>
        <dbReference type="EMBL" id="KAK7792071.1"/>
    </source>
</evidence>
<dbReference type="GO" id="GO:0006508">
    <property type="term" value="P:proteolysis"/>
    <property type="evidence" value="ECO:0007669"/>
    <property type="project" value="InterPro"/>
</dbReference>
<dbReference type="InterPro" id="IPR043128">
    <property type="entry name" value="Rev_trsase/Diguanyl_cyclase"/>
</dbReference>
<dbReference type="InterPro" id="IPR001878">
    <property type="entry name" value="Znf_CCHC"/>
</dbReference>
<dbReference type="GO" id="GO:0008270">
    <property type="term" value="F:zinc ion binding"/>
    <property type="evidence" value="ECO:0007669"/>
    <property type="project" value="UniProtKB-KW"/>
</dbReference>
<feature type="region of interest" description="Disordered" evidence="7">
    <location>
        <begin position="1"/>
        <end position="36"/>
    </location>
</feature>
<dbReference type="SUPFAM" id="SSF57756">
    <property type="entry name" value="Retrovirus zinc finger-like domains"/>
    <property type="match status" value="1"/>
</dbReference>
<evidence type="ECO:0000256" key="7">
    <source>
        <dbReference type="SAM" id="MobiDB-lite"/>
    </source>
</evidence>
<protein>
    <recommendedName>
        <fullName evidence="14">Reverse transcriptase</fullName>
    </recommendedName>
</protein>
<dbReference type="Gene3D" id="3.30.70.270">
    <property type="match status" value="1"/>
</dbReference>
<dbReference type="GO" id="GO:0003676">
    <property type="term" value="F:nucleic acid binding"/>
    <property type="evidence" value="ECO:0007669"/>
    <property type="project" value="InterPro"/>
</dbReference>
<accession>A0AAN9VBW8</accession>
<dbReference type="GO" id="GO:0016779">
    <property type="term" value="F:nucleotidyltransferase activity"/>
    <property type="evidence" value="ECO:0007669"/>
    <property type="project" value="UniProtKB-KW"/>
</dbReference>
<dbReference type="InterPro" id="IPR001969">
    <property type="entry name" value="Aspartic_peptidase_AS"/>
</dbReference>
<feature type="compositionally biased region" description="Basic and acidic residues" evidence="7">
    <location>
        <begin position="148"/>
        <end position="159"/>
    </location>
</feature>
<feature type="compositionally biased region" description="Acidic residues" evidence="7">
    <location>
        <begin position="198"/>
        <end position="207"/>
    </location>
</feature>
<keyword evidence="6" id="KW-0862">Zinc</keyword>
<keyword evidence="6" id="KW-0863">Zinc-finger</keyword>
<dbReference type="SUPFAM" id="SSF56672">
    <property type="entry name" value="DNA/RNA polymerases"/>
    <property type="match status" value="1"/>
</dbReference>
<feature type="region of interest" description="Disordered" evidence="7">
    <location>
        <begin position="974"/>
        <end position="1014"/>
    </location>
</feature>
<feature type="compositionally biased region" description="Basic and acidic residues" evidence="7">
    <location>
        <begin position="97"/>
        <end position="125"/>
    </location>
</feature>
<dbReference type="PROSITE" id="PS50175">
    <property type="entry name" value="ASP_PROT_RETROV"/>
    <property type="match status" value="1"/>
</dbReference>
<dbReference type="SMART" id="SM00343">
    <property type="entry name" value="ZnF_C2HC"/>
    <property type="match status" value="2"/>
</dbReference>
<dbReference type="CDD" id="cd00303">
    <property type="entry name" value="retropepsin_like"/>
    <property type="match status" value="1"/>
</dbReference>
<feature type="region of interest" description="Disordered" evidence="7">
    <location>
        <begin position="145"/>
        <end position="270"/>
    </location>
</feature>
<keyword evidence="3" id="KW-0540">Nuclease</keyword>
<dbReference type="InterPro" id="IPR036875">
    <property type="entry name" value="Znf_CCHC_sf"/>
</dbReference>
<dbReference type="PROSITE" id="PS50878">
    <property type="entry name" value="RT_POL"/>
    <property type="match status" value="1"/>
</dbReference>
<sequence length="1124" mass="128880">MADDEKKINMKNDLDDKKVKGEIDEQNDKETKIQETPKQIRQTVMKGGSVINIKEIETFTVAKLQEELEKLKLPTDGKKLILIERLKTAAIFLGKTNDPEKKDIMNKDEDDIKTKNESNTEKENDMDSDEYYARFFSDNIGDKRKKVSKTEKKVLDKKSSRPTSSESESEEELGYDSRNSKKLSLNMKKGKLNFDTSDYSESDDSSDQEMLKQPTKTKRRDHGWRDMRETRYEHDRRECNEREHDRRERNEHERDRRERDRRERSRREGNRAKHEFTIRDVENSLTEFSGDDKIQVEQWLNEFEDISNLLEWHDLQKIIYAKRMLKGSAKKFMLTKKISTWKKFKKDLTKEFTTKLSSATVHSQLRKRKRLSDETAKQYIYSMIEIANQGTVDEEALVEYIIDGIQDYESNKAILYSARNIQELKKCFEAYERMKEKSKGRQTTTQKEESKHRNKENKNQTSSTKEDHGNKNSDGKRPGQKRCFSCGSKEHERVNCTNKDKGPKCFKCNIFGHIAPNCTKESQSVGCISSNDEGLISMKVRGRNYRALLDTGSDVNLVPTDIYEKIGRPEMSPTTRCFTGLGNKTTNPVGRVKLDIEIDNQVYSTPFYVVPKDSMKYNFILGQEWIKDMEITISQGKISVRQVPARCEQGQDNDGLLLNATYTEFHEDLKVLQCIAVDEIDVPAPYEAKVRQLLEDYSPQKQVKTNIETKIKLKDDDPVCLQPRRLAPKEKKILSDQIKEWLKKDIIRPSDSEYASPVVIVPKKDGSHRVCIDFRQLNKKIVRDRFPMPLVDDKIDALVNFSVFSVVDLKNGFFHVPVEKNSQKYTSFVTPDNQYEFVKTPFGLCNSPTSFLRFVDNVFKDLVRKSIAITYMDDIIIPGKDYDDAFDNLVQVLKVAAEEEVAAAAAAKEVAAAAEEEVAAAEEEVAAAAEEEVVAAEDEEEEEEEEVAAEEEDEEEEVAAAEEEVAAAAAEEEVAAAAAAEEEEEVAAAEEEEVAAEEEEEEVAAAEAEEDEEVAEEEVAQEENKKYHDKHSKEARNYQEGDIVVIRRTQFGPCMKIKQKYLGPYKVSQVKGNDRYEVIRVGNFDEDGSMITTTSADYMKPYIFPSEAEGFRGWPNVGFGTGIT</sequence>
<dbReference type="Proteomes" id="UP001378592">
    <property type="component" value="Unassembled WGS sequence"/>
</dbReference>
<dbReference type="InterPro" id="IPR001995">
    <property type="entry name" value="Peptidase_A2_cat"/>
</dbReference>
<feature type="region of interest" description="Disordered" evidence="7">
    <location>
        <begin position="435"/>
        <end position="481"/>
    </location>
</feature>
<dbReference type="InterPro" id="IPR036361">
    <property type="entry name" value="SAP_dom_sf"/>
</dbReference>
<dbReference type="Pfam" id="PF13650">
    <property type="entry name" value="Asp_protease_2"/>
    <property type="match status" value="1"/>
</dbReference>
<organism evidence="12 13">
    <name type="scientific">Gryllus longicercus</name>
    <dbReference type="NCBI Taxonomy" id="2509291"/>
    <lineage>
        <taxon>Eukaryota</taxon>
        <taxon>Metazoa</taxon>
        <taxon>Ecdysozoa</taxon>
        <taxon>Arthropoda</taxon>
        <taxon>Hexapoda</taxon>
        <taxon>Insecta</taxon>
        <taxon>Pterygota</taxon>
        <taxon>Neoptera</taxon>
        <taxon>Polyneoptera</taxon>
        <taxon>Orthoptera</taxon>
        <taxon>Ensifera</taxon>
        <taxon>Gryllidea</taxon>
        <taxon>Grylloidea</taxon>
        <taxon>Gryllidae</taxon>
        <taxon>Gryllinae</taxon>
        <taxon>Gryllus</taxon>
    </lineage>
</organism>
<evidence type="ECO:0000259" key="10">
    <source>
        <dbReference type="PROSITE" id="PS50800"/>
    </source>
</evidence>
<keyword evidence="4" id="KW-0255">Endonuclease</keyword>
<dbReference type="GO" id="GO:0071897">
    <property type="term" value="P:DNA biosynthetic process"/>
    <property type="evidence" value="ECO:0007669"/>
    <property type="project" value="UniProtKB-ARBA"/>
</dbReference>
<dbReference type="Gene3D" id="4.10.60.10">
    <property type="entry name" value="Zinc finger, CCHC-type"/>
    <property type="match status" value="1"/>
</dbReference>
<evidence type="ECO:0000256" key="3">
    <source>
        <dbReference type="ARBA" id="ARBA00022722"/>
    </source>
</evidence>
<evidence type="ECO:0000259" key="11">
    <source>
        <dbReference type="PROSITE" id="PS50878"/>
    </source>
</evidence>
<dbReference type="PROSITE" id="PS50800">
    <property type="entry name" value="SAP"/>
    <property type="match status" value="1"/>
</dbReference>
<feature type="compositionally biased region" description="Basic and acidic residues" evidence="7">
    <location>
        <begin position="464"/>
        <end position="477"/>
    </location>
</feature>
<keyword evidence="1" id="KW-0808">Transferase</keyword>
<feature type="domain" description="Peptidase A2" evidence="9">
    <location>
        <begin position="545"/>
        <end position="582"/>
    </location>
</feature>
<gene>
    <name evidence="12" type="ORF">R5R35_003546</name>
</gene>
<evidence type="ECO:0000256" key="5">
    <source>
        <dbReference type="ARBA" id="ARBA00022801"/>
    </source>
</evidence>
<keyword evidence="5" id="KW-0378">Hydrolase</keyword>
<keyword evidence="13" id="KW-1185">Reference proteome</keyword>
<dbReference type="PANTHER" id="PTHR37984">
    <property type="entry name" value="PROTEIN CBG26694"/>
    <property type="match status" value="1"/>
</dbReference>
<feature type="region of interest" description="Disordered" evidence="7">
    <location>
        <begin position="95"/>
        <end position="129"/>
    </location>
</feature>
<dbReference type="SUPFAM" id="SSF50630">
    <property type="entry name" value="Acid proteases"/>
    <property type="match status" value="1"/>
</dbReference>
<dbReference type="InterPro" id="IPR000477">
    <property type="entry name" value="RT_dom"/>
</dbReference>
<dbReference type="Pfam" id="PF02037">
    <property type="entry name" value="SAP"/>
    <property type="match status" value="1"/>
</dbReference>
<comment type="caution">
    <text evidence="12">The sequence shown here is derived from an EMBL/GenBank/DDBJ whole genome shotgun (WGS) entry which is preliminary data.</text>
</comment>
<dbReference type="PROSITE" id="PS00141">
    <property type="entry name" value="ASP_PROTEASE"/>
    <property type="match status" value="1"/>
</dbReference>
<dbReference type="Gene3D" id="2.40.70.10">
    <property type="entry name" value="Acid Proteases"/>
    <property type="match status" value="1"/>
</dbReference>
<evidence type="ECO:0000313" key="13">
    <source>
        <dbReference type="Proteomes" id="UP001378592"/>
    </source>
</evidence>
<feature type="compositionally biased region" description="Basic and acidic residues" evidence="7">
    <location>
        <begin position="1"/>
        <end position="35"/>
    </location>
</feature>
<dbReference type="InterPro" id="IPR003034">
    <property type="entry name" value="SAP_dom"/>
</dbReference>
<evidence type="ECO:0008006" key="14">
    <source>
        <dbReference type="Google" id="ProtNLM"/>
    </source>
</evidence>
<dbReference type="SUPFAM" id="SSF68906">
    <property type="entry name" value="SAP domain"/>
    <property type="match status" value="1"/>
</dbReference>
<dbReference type="InterPro" id="IPR043502">
    <property type="entry name" value="DNA/RNA_pol_sf"/>
</dbReference>
<dbReference type="AlphaFoldDB" id="A0AAN9VBW8"/>
<dbReference type="GO" id="GO:0004190">
    <property type="term" value="F:aspartic-type endopeptidase activity"/>
    <property type="evidence" value="ECO:0007669"/>
    <property type="project" value="InterPro"/>
</dbReference>
<dbReference type="SMART" id="SM00513">
    <property type="entry name" value="SAP"/>
    <property type="match status" value="1"/>
</dbReference>
<evidence type="ECO:0000256" key="4">
    <source>
        <dbReference type="ARBA" id="ARBA00022759"/>
    </source>
</evidence>
<evidence type="ECO:0000259" key="8">
    <source>
        <dbReference type="PROSITE" id="PS50158"/>
    </source>
</evidence>